<comment type="similarity">
    <text evidence="1">Belongs to the glycosyltransferase 2 family.</text>
</comment>
<dbReference type="PANTHER" id="PTHR48090">
    <property type="entry name" value="UNDECAPRENYL-PHOSPHATE 4-DEOXY-4-FORMAMIDO-L-ARABINOSE TRANSFERASE-RELATED"/>
    <property type="match status" value="1"/>
</dbReference>
<dbReference type="PANTHER" id="PTHR48090:SF7">
    <property type="entry name" value="RFBJ PROTEIN"/>
    <property type="match status" value="1"/>
</dbReference>
<dbReference type="RefSeq" id="WP_190210864.1">
    <property type="nucleotide sequence ID" value="NZ_BNBO01000010.1"/>
</dbReference>
<keyword evidence="4" id="KW-1185">Reference proteome</keyword>
<protein>
    <submittedName>
        <fullName evidence="3">Glycosyl transferase family 2</fullName>
    </submittedName>
</protein>
<dbReference type="Gene3D" id="3.90.550.10">
    <property type="entry name" value="Spore Coat Polysaccharide Biosynthesis Protein SpsA, Chain A"/>
    <property type="match status" value="1"/>
</dbReference>
<dbReference type="CDD" id="cd04179">
    <property type="entry name" value="DPM_DPG-synthase_like"/>
    <property type="match status" value="1"/>
</dbReference>
<dbReference type="Pfam" id="PF00535">
    <property type="entry name" value="Glycos_transf_2"/>
    <property type="match status" value="1"/>
</dbReference>
<gene>
    <name evidence="3" type="ORF">GCM10018781_24950</name>
</gene>
<accession>A0A919KQG9</accession>
<dbReference type="AlphaFoldDB" id="A0A919KQG9"/>
<dbReference type="EMBL" id="BNBO01000010">
    <property type="protein sequence ID" value="GHH68343.1"/>
    <property type="molecule type" value="Genomic_DNA"/>
</dbReference>
<name>A0A919KQG9_9ACTN</name>
<sequence>MIDGRRVLIILPAWNEAEGLPSILKEIQTHLPGADTLVVDDGSTDRTAAVATANGSPVAQLPYNLGVGGAMRLGYRYAHLHGYDVAIQIDSDGQHDPSYVPVLLEKLKEADLVIGARFDGEGNYKVRGPRKWAMGLLSVVLSRITRTRLTDTTSGFRACNKPLIEFFAKWYPVEYLGDTVESMVGAARCGFVVRQVPVAMRERTTGTPSASPVKAMVYLSRAGLVLLLAMIRRMPPHLKAIASTAPERSDGRQLVGR</sequence>
<evidence type="ECO:0000313" key="3">
    <source>
        <dbReference type="EMBL" id="GHH68343.1"/>
    </source>
</evidence>
<reference evidence="3" key="2">
    <citation type="submission" date="2020-09" db="EMBL/GenBank/DDBJ databases">
        <authorList>
            <person name="Sun Q."/>
            <person name="Ohkuma M."/>
        </authorList>
    </citation>
    <scope>NUCLEOTIDE SEQUENCE</scope>
    <source>
        <strain evidence="3">JCM 4646</strain>
    </source>
</reference>
<dbReference type="GeneID" id="95352946"/>
<evidence type="ECO:0000259" key="2">
    <source>
        <dbReference type="Pfam" id="PF00535"/>
    </source>
</evidence>
<dbReference type="InterPro" id="IPR029044">
    <property type="entry name" value="Nucleotide-diphossugar_trans"/>
</dbReference>
<feature type="domain" description="Glycosyltransferase 2-like" evidence="2">
    <location>
        <begin position="9"/>
        <end position="160"/>
    </location>
</feature>
<dbReference type="InterPro" id="IPR001173">
    <property type="entry name" value="Glyco_trans_2-like"/>
</dbReference>
<organism evidence="3 4">
    <name type="scientific">Kitasatospora indigofera</name>
    <dbReference type="NCBI Taxonomy" id="67307"/>
    <lineage>
        <taxon>Bacteria</taxon>
        <taxon>Bacillati</taxon>
        <taxon>Actinomycetota</taxon>
        <taxon>Actinomycetes</taxon>
        <taxon>Kitasatosporales</taxon>
        <taxon>Streptomycetaceae</taxon>
        <taxon>Kitasatospora</taxon>
    </lineage>
</organism>
<dbReference type="GO" id="GO:0016740">
    <property type="term" value="F:transferase activity"/>
    <property type="evidence" value="ECO:0007669"/>
    <property type="project" value="UniProtKB-KW"/>
</dbReference>
<dbReference type="InterPro" id="IPR050256">
    <property type="entry name" value="Glycosyltransferase_2"/>
</dbReference>
<evidence type="ECO:0000313" key="4">
    <source>
        <dbReference type="Proteomes" id="UP000617734"/>
    </source>
</evidence>
<keyword evidence="3" id="KW-0808">Transferase</keyword>
<evidence type="ECO:0000256" key="1">
    <source>
        <dbReference type="ARBA" id="ARBA00006739"/>
    </source>
</evidence>
<proteinExistence type="inferred from homology"/>
<dbReference type="Proteomes" id="UP000617734">
    <property type="component" value="Unassembled WGS sequence"/>
</dbReference>
<dbReference type="SUPFAM" id="SSF53448">
    <property type="entry name" value="Nucleotide-diphospho-sugar transferases"/>
    <property type="match status" value="1"/>
</dbReference>
<comment type="caution">
    <text evidence="3">The sequence shown here is derived from an EMBL/GenBank/DDBJ whole genome shotgun (WGS) entry which is preliminary data.</text>
</comment>
<reference evidence="3" key="1">
    <citation type="journal article" date="2014" name="Int. J. Syst. Evol. Microbiol.">
        <title>Complete genome sequence of Corynebacterium casei LMG S-19264T (=DSM 44701T), isolated from a smear-ripened cheese.</title>
        <authorList>
            <consortium name="US DOE Joint Genome Institute (JGI-PGF)"/>
            <person name="Walter F."/>
            <person name="Albersmeier A."/>
            <person name="Kalinowski J."/>
            <person name="Ruckert C."/>
        </authorList>
    </citation>
    <scope>NUCLEOTIDE SEQUENCE</scope>
    <source>
        <strain evidence="3">JCM 4646</strain>
    </source>
</reference>